<dbReference type="InterPro" id="IPR015943">
    <property type="entry name" value="WD40/YVTN_repeat-like_dom_sf"/>
</dbReference>
<dbReference type="STRING" id="27349.A0A0L6ULI5"/>
<organism evidence="3 4">
    <name type="scientific">Puccinia sorghi</name>
    <dbReference type="NCBI Taxonomy" id="27349"/>
    <lineage>
        <taxon>Eukaryota</taxon>
        <taxon>Fungi</taxon>
        <taxon>Dikarya</taxon>
        <taxon>Basidiomycota</taxon>
        <taxon>Pucciniomycotina</taxon>
        <taxon>Pucciniomycetes</taxon>
        <taxon>Pucciniales</taxon>
        <taxon>Pucciniaceae</taxon>
        <taxon>Puccinia</taxon>
    </lineage>
</organism>
<gene>
    <name evidence="3" type="ORF">VP01_505g2</name>
</gene>
<dbReference type="SUPFAM" id="SSF50978">
    <property type="entry name" value="WD40 repeat-like"/>
    <property type="match status" value="1"/>
</dbReference>
<keyword evidence="4" id="KW-1185">Reference proteome</keyword>
<reference evidence="3 4" key="1">
    <citation type="submission" date="2015-08" db="EMBL/GenBank/DDBJ databases">
        <title>Next Generation Sequencing and Analysis of the Genome of Puccinia sorghi L Schw, the Causal Agent of Maize Common Rust.</title>
        <authorList>
            <person name="Rochi L."/>
            <person name="Burguener G."/>
            <person name="Darino M."/>
            <person name="Turjanski A."/>
            <person name="Kreff E."/>
            <person name="Dieguez M.J."/>
            <person name="Sacco F."/>
        </authorList>
    </citation>
    <scope>NUCLEOTIDE SEQUENCE [LARGE SCALE GENOMIC DNA]</scope>
    <source>
        <strain evidence="3 4">RO10H11247</strain>
    </source>
</reference>
<dbReference type="PANTHER" id="PTHR43991:SF9">
    <property type="entry name" value="DUF2415 DOMAIN-CONTAINING PROTEIN"/>
    <property type="match status" value="1"/>
</dbReference>
<evidence type="ECO:0000259" key="2">
    <source>
        <dbReference type="Pfam" id="PF10313"/>
    </source>
</evidence>
<dbReference type="VEuPathDB" id="FungiDB:VP01_505g2"/>
<dbReference type="AlphaFoldDB" id="A0A0L6ULI5"/>
<protein>
    <recommendedName>
        <fullName evidence="2">DUF2415 domain-containing protein</fullName>
    </recommendedName>
</protein>
<sequence length="776" mass="85012">MSTLTIGTNTKLQASTSQRPFFESTFNTHAARFAWLFTLPKALSRTRDQLRDLLICPTQAHHVQTVSGHGVDAHVFGQYTVRLMDNATSFLPNCLVSGSLLLIWLIHSCGYVAMGGHAADLLIRSVDIHSRWEVKLTTGQSIVNSVHFFQASPRGNPQILICNNDQTVRFQFFLIITQYDLSSVSTIQNAASESLSVDPSHRPTPDMRSREGGSDILSDPSTSTGNEKPVLTHKSSIVFPVPVNHCSVSPDSKSMVAVGDSSEVFIYDCQNAHQTNEPLIGDWRLGPRKIHLPGVSALTGSFSTSWNQYGDKFAVASEGEVVVVYDMKMLGKPLLVKHTAQKGRPGGARVVKFSPAGPNELLAFTEHQSLVHVLDARTFDPDHEEILAVPTPLPGMTPFPIRLSPGSIRAHQSATNTARPPSLLDQSSLVYDEVTASTASRRMSELNAQLSLARRNFRPMETNDGLEPEEEDPEEDNPDIDSNRRSGLRRQSGQPRSPESIEEPISEMTFTEPMFGEFSRRRSPDTVSSSGDRIWREGEDRNDFNPESSLTNRGSRFLGTGIRSSRVQRGGYSWAVRSRLPPNLEDDDACLEGEGEAVSQQRGINSSSRTLSTGARMGWGPPSTSTSSSRQIQLNGSSLRVLSVDDERSSRLDSSSAIMPSSTALPIRARVSTATSIAHSQLITARLGQNPPPFSRSEAWFDLDSATPGPIRNRSNSLYGLISSSYSGVRSGMWDDLIGLSWSPDGDWLISGTEVALVEWKVKRSSRAGFGDSRLC</sequence>
<dbReference type="OrthoDB" id="64353at2759"/>
<feature type="compositionally biased region" description="Acidic residues" evidence="1">
    <location>
        <begin position="464"/>
        <end position="479"/>
    </location>
</feature>
<feature type="compositionally biased region" description="Basic and acidic residues" evidence="1">
    <location>
        <begin position="533"/>
        <end position="544"/>
    </location>
</feature>
<dbReference type="Pfam" id="PF10313">
    <property type="entry name" value="DUF2415"/>
    <property type="match status" value="1"/>
</dbReference>
<feature type="region of interest" description="Disordered" evidence="1">
    <location>
        <begin position="454"/>
        <end position="556"/>
    </location>
</feature>
<dbReference type="PANTHER" id="PTHR43991">
    <property type="entry name" value="WD REPEAT PROTEIN (AFU_ORTHOLOGUE AFUA_8G05640)-RELATED"/>
    <property type="match status" value="1"/>
</dbReference>
<feature type="compositionally biased region" description="Polar residues" evidence="1">
    <location>
        <begin position="598"/>
        <end position="613"/>
    </location>
</feature>
<feature type="region of interest" description="Disordered" evidence="1">
    <location>
        <begin position="192"/>
        <end position="229"/>
    </location>
</feature>
<dbReference type="Gene3D" id="2.130.10.10">
    <property type="entry name" value="YVTN repeat-like/Quinoprotein amine dehydrogenase"/>
    <property type="match status" value="1"/>
</dbReference>
<feature type="region of interest" description="Disordered" evidence="1">
    <location>
        <begin position="594"/>
        <end position="634"/>
    </location>
</feature>
<proteinExistence type="predicted"/>
<dbReference type="InterPro" id="IPR036322">
    <property type="entry name" value="WD40_repeat_dom_sf"/>
</dbReference>
<comment type="caution">
    <text evidence="3">The sequence shown here is derived from an EMBL/GenBank/DDBJ whole genome shotgun (WGS) entry which is preliminary data.</text>
</comment>
<dbReference type="Proteomes" id="UP000037035">
    <property type="component" value="Unassembled WGS sequence"/>
</dbReference>
<accession>A0A0L6ULI5</accession>
<evidence type="ECO:0000256" key="1">
    <source>
        <dbReference type="SAM" id="MobiDB-lite"/>
    </source>
</evidence>
<evidence type="ECO:0000313" key="4">
    <source>
        <dbReference type="Proteomes" id="UP000037035"/>
    </source>
</evidence>
<feature type="compositionally biased region" description="Basic and acidic residues" evidence="1">
    <location>
        <begin position="199"/>
        <end position="213"/>
    </location>
</feature>
<feature type="compositionally biased region" description="Polar residues" evidence="1">
    <location>
        <begin position="545"/>
        <end position="554"/>
    </location>
</feature>
<evidence type="ECO:0000313" key="3">
    <source>
        <dbReference type="EMBL" id="KNZ49374.1"/>
    </source>
</evidence>
<name>A0A0L6ULI5_9BASI</name>
<dbReference type="EMBL" id="LAVV01010231">
    <property type="protein sequence ID" value="KNZ49374.1"/>
    <property type="molecule type" value="Genomic_DNA"/>
</dbReference>
<feature type="domain" description="DUF2415" evidence="2">
    <location>
        <begin position="346"/>
        <end position="380"/>
    </location>
</feature>
<dbReference type="InterPro" id="IPR019417">
    <property type="entry name" value="DUF2415"/>
</dbReference>